<name>A0ACC2TZS1_9FUNG</name>
<reference evidence="1" key="1">
    <citation type="submission" date="2022-04" db="EMBL/GenBank/DDBJ databases">
        <title>Genome of the entomopathogenic fungus Entomophthora muscae.</title>
        <authorList>
            <person name="Elya C."/>
            <person name="Lovett B.R."/>
            <person name="Lee E."/>
            <person name="Macias A.M."/>
            <person name="Hajek A.E."/>
            <person name="De Bivort B.L."/>
            <person name="Kasson M.T."/>
            <person name="De Fine Licht H.H."/>
            <person name="Stajich J.E."/>
        </authorList>
    </citation>
    <scope>NUCLEOTIDE SEQUENCE</scope>
    <source>
        <strain evidence="1">Berkeley</strain>
    </source>
</reference>
<evidence type="ECO:0000313" key="2">
    <source>
        <dbReference type="Proteomes" id="UP001165960"/>
    </source>
</evidence>
<keyword evidence="2" id="KW-1185">Reference proteome</keyword>
<dbReference type="Proteomes" id="UP001165960">
    <property type="component" value="Unassembled WGS sequence"/>
</dbReference>
<sequence length="88" mass="10197">MTPATILALPSGMTRLFLRRLLCGIKKLRRFLLLLKQVLVELWRPTHPQIHSGLPNNEPTFALHDQTLVTPLRSFQRKMPRLQTEEAT</sequence>
<protein>
    <submittedName>
        <fullName evidence="1">Uncharacterized protein</fullName>
    </submittedName>
</protein>
<comment type="caution">
    <text evidence="1">The sequence shown here is derived from an EMBL/GenBank/DDBJ whole genome shotgun (WGS) entry which is preliminary data.</text>
</comment>
<proteinExistence type="predicted"/>
<dbReference type="EMBL" id="QTSX02001670">
    <property type="protein sequence ID" value="KAJ9079697.1"/>
    <property type="molecule type" value="Genomic_DNA"/>
</dbReference>
<accession>A0ACC2TZS1</accession>
<evidence type="ECO:0000313" key="1">
    <source>
        <dbReference type="EMBL" id="KAJ9079697.1"/>
    </source>
</evidence>
<gene>
    <name evidence="1" type="ORF">DSO57_1032812</name>
</gene>
<organism evidence="1 2">
    <name type="scientific">Entomophthora muscae</name>
    <dbReference type="NCBI Taxonomy" id="34485"/>
    <lineage>
        <taxon>Eukaryota</taxon>
        <taxon>Fungi</taxon>
        <taxon>Fungi incertae sedis</taxon>
        <taxon>Zoopagomycota</taxon>
        <taxon>Entomophthoromycotina</taxon>
        <taxon>Entomophthoromycetes</taxon>
        <taxon>Entomophthorales</taxon>
        <taxon>Entomophthoraceae</taxon>
        <taxon>Entomophthora</taxon>
    </lineage>
</organism>